<dbReference type="EMBL" id="MCGI01000004">
    <property type="protein sequence ID" value="ODM09537.1"/>
    <property type="molecule type" value="Genomic_DNA"/>
</dbReference>
<name>A0A1E3ALC7_9FIRM</name>
<evidence type="ECO:0000259" key="8">
    <source>
        <dbReference type="PROSITE" id="PS50893"/>
    </source>
</evidence>
<dbReference type="PROSITE" id="PS00211">
    <property type="entry name" value="ABC_TRANSPORTER_1"/>
    <property type="match status" value="1"/>
</dbReference>
<evidence type="ECO:0000313" key="11">
    <source>
        <dbReference type="Proteomes" id="UP000095003"/>
    </source>
</evidence>
<evidence type="ECO:0000256" key="3">
    <source>
        <dbReference type="ARBA" id="ARBA00022741"/>
    </source>
</evidence>
<proteinExistence type="predicted"/>
<dbReference type="Gene3D" id="3.40.50.300">
    <property type="entry name" value="P-loop containing nucleotide triphosphate hydrolases"/>
    <property type="match status" value="1"/>
</dbReference>
<dbReference type="Pfam" id="PF00005">
    <property type="entry name" value="ABC_tran"/>
    <property type="match status" value="1"/>
</dbReference>
<accession>A0A1E3ALC7</accession>
<evidence type="ECO:0000256" key="4">
    <source>
        <dbReference type="ARBA" id="ARBA00022840"/>
    </source>
</evidence>
<keyword evidence="2 7" id="KW-0812">Transmembrane</keyword>
<evidence type="ECO:0000256" key="2">
    <source>
        <dbReference type="ARBA" id="ARBA00022692"/>
    </source>
</evidence>
<keyword evidence="6 7" id="KW-0472">Membrane</keyword>
<feature type="domain" description="ABC transporter" evidence="8">
    <location>
        <begin position="357"/>
        <end position="597"/>
    </location>
</feature>
<evidence type="ECO:0000256" key="7">
    <source>
        <dbReference type="SAM" id="Phobius"/>
    </source>
</evidence>
<comment type="subcellular location">
    <subcellularLocation>
        <location evidence="1">Cell membrane</location>
        <topology evidence="1">Multi-pass membrane protein</topology>
    </subcellularLocation>
</comment>
<dbReference type="SMART" id="SM00382">
    <property type="entry name" value="AAA"/>
    <property type="match status" value="1"/>
</dbReference>
<dbReference type="GO" id="GO:0005886">
    <property type="term" value="C:plasma membrane"/>
    <property type="evidence" value="ECO:0007669"/>
    <property type="project" value="UniProtKB-SubCell"/>
</dbReference>
<feature type="domain" description="ABC transmembrane type-1" evidence="9">
    <location>
        <begin position="35"/>
        <end position="322"/>
    </location>
</feature>
<keyword evidence="5 7" id="KW-1133">Transmembrane helix</keyword>
<dbReference type="SUPFAM" id="SSF52540">
    <property type="entry name" value="P-loop containing nucleoside triphosphate hydrolases"/>
    <property type="match status" value="1"/>
</dbReference>
<keyword evidence="4 10" id="KW-0067">ATP-binding</keyword>
<dbReference type="GO" id="GO:0140359">
    <property type="term" value="F:ABC-type transporter activity"/>
    <property type="evidence" value="ECO:0007669"/>
    <property type="project" value="InterPro"/>
</dbReference>
<dbReference type="InterPro" id="IPR039421">
    <property type="entry name" value="Type_1_exporter"/>
</dbReference>
<dbReference type="InterPro" id="IPR027417">
    <property type="entry name" value="P-loop_NTPase"/>
</dbReference>
<dbReference type="PROSITE" id="PS50893">
    <property type="entry name" value="ABC_TRANSPORTER_2"/>
    <property type="match status" value="1"/>
</dbReference>
<dbReference type="EC" id="3.6.3.-" evidence="10"/>
<dbReference type="Proteomes" id="UP000095003">
    <property type="component" value="Unassembled WGS sequence"/>
</dbReference>
<dbReference type="PATRIC" id="fig|1432052.3.peg.4329"/>
<dbReference type="AlphaFoldDB" id="A0A1E3ALC7"/>
<comment type="caution">
    <text evidence="10">The sequence shown here is derived from an EMBL/GenBank/DDBJ whole genome shotgun (WGS) entry which is preliminary data.</text>
</comment>
<dbReference type="InterPro" id="IPR003439">
    <property type="entry name" value="ABC_transporter-like_ATP-bd"/>
</dbReference>
<feature type="transmembrane region" description="Helical" evidence="7">
    <location>
        <begin position="281"/>
        <end position="310"/>
    </location>
</feature>
<organism evidence="10 11">
    <name type="scientific">Eisenbergiella tayi</name>
    <dbReference type="NCBI Taxonomy" id="1432052"/>
    <lineage>
        <taxon>Bacteria</taxon>
        <taxon>Bacillati</taxon>
        <taxon>Bacillota</taxon>
        <taxon>Clostridia</taxon>
        <taxon>Lachnospirales</taxon>
        <taxon>Lachnospiraceae</taxon>
        <taxon>Eisenbergiella</taxon>
    </lineage>
</organism>
<dbReference type="InterPro" id="IPR036640">
    <property type="entry name" value="ABC1_TM_sf"/>
</dbReference>
<feature type="transmembrane region" description="Helical" evidence="7">
    <location>
        <begin position="149"/>
        <end position="169"/>
    </location>
</feature>
<dbReference type="GO" id="GO:0016887">
    <property type="term" value="F:ATP hydrolysis activity"/>
    <property type="evidence" value="ECO:0007669"/>
    <property type="project" value="InterPro"/>
</dbReference>
<dbReference type="SUPFAM" id="SSF90123">
    <property type="entry name" value="ABC transporter transmembrane region"/>
    <property type="match status" value="1"/>
</dbReference>
<feature type="transmembrane region" description="Helical" evidence="7">
    <location>
        <begin position="71"/>
        <end position="92"/>
    </location>
</feature>
<evidence type="ECO:0000313" key="10">
    <source>
        <dbReference type="EMBL" id="ODM09537.1"/>
    </source>
</evidence>
<dbReference type="InterPro" id="IPR003593">
    <property type="entry name" value="AAA+_ATPase"/>
</dbReference>
<dbReference type="GO" id="GO:0034040">
    <property type="term" value="F:ATPase-coupled lipid transmembrane transporter activity"/>
    <property type="evidence" value="ECO:0007669"/>
    <property type="project" value="TreeGrafter"/>
</dbReference>
<dbReference type="PROSITE" id="PS50929">
    <property type="entry name" value="ABC_TM1F"/>
    <property type="match status" value="1"/>
</dbReference>
<evidence type="ECO:0000256" key="1">
    <source>
        <dbReference type="ARBA" id="ARBA00004651"/>
    </source>
</evidence>
<dbReference type="CDD" id="cd03228">
    <property type="entry name" value="ABCC_MRP_Like"/>
    <property type="match status" value="1"/>
</dbReference>
<feature type="transmembrane region" description="Helical" evidence="7">
    <location>
        <begin position="175"/>
        <end position="192"/>
    </location>
</feature>
<gene>
    <name evidence="10" type="primary">msbA_12</name>
    <name evidence="10" type="ORF">BEH84_03904</name>
</gene>
<evidence type="ECO:0000259" key="9">
    <source>
        <dbReference type="PROSITE" id="PS50929"/>
    </source>
</evidence>
<keyword evidence="3" id="KW-0547">Nucleotide-binding</keyword>
<evidence type="ECO:0000256" key="6">
    <source>
        <dbReference type="ARBA" id="ARBA00023136"/>
    </source>
</evidence>
<dbReference type="Gene3D" id="1.20.1560.10">
    <property type="entry name" value="ABC transporter type 1, transmembrane domain"/>
    <property type="match status" value="1"/>
</dbReference>
<evidence type="ECO:0000256" key="5">
    <source>
        <dbReference type="ARBA" id="ARBA00022989"/>
    </source>
</evidence>
<dbReference type="InterPro" id="IPR011527">
    <property type="entry name" value="ABC1_TM_dom"/>
</dbReference>
<dbReference type="PANTHER" id="PTHR24221">
    <property type="entry name" value="ATP-BINDING CASSETTE SUB-FAMILY B"/>
    <property type="match status" value="1"/>
</dbReference>
<protein>
    <submittedName>
        <fullName evidence="10">Lipid A export ATP-binding/permease protein MsbA</fullName>
        <ecNumber evidence="10">3.6.3.-</ecNumber>
    </submittedName>
</protein>
<keyword evidence="10" id="KW-0378">Hydrolase</keyword>
<dbReference type="GO" id="GO:0005524">
    <property type="term" value="F:ATP binding"/>
    <property type="evidence" value="ECO:0007669"/>
    <property type="project" value="UniProtKB-KW"/>
</dbReference>
<sequence length="613" mass="70761">MEGWVMEEKDKEYSILQNFCYCIKATIQNYPKLLVLCVSLIVINAAIPVITTFLPKVVIDEIVNQKPLEHLMFATGLFLGTIIIMTSLQKYIDRLIYWHKYKMNTYFLKMVTNKSLRTDYCNQEDEHFRNLQSESFASCNGNFSYYARIYDTSVGFMANLLGFVTFFYVLIRLNIIIVFFLVISTLASYFMNKRIIKWEKVNNEEKISYTQKLQYITKVSGEIKAAKDIRLYNMIAWLNSVYRVNMEGVNSWYKKYASKIFKVSICDCSFSLVREGVTYFYLLYLVLQGTLTVADFVLYFNVIVGFSAWLNSLLGQVNTINRLNVSINRFRTFVEYPEKYCRNSGEKIHDFLKPRTIELKNVSYQYSGEDSKVIDDLSLTINPGQHLAVVGLNGAGKTTLVKLICGLIDPTEGQVLYDGKDLKELDRDEVYKAFGVVFQQYSILPVTIAEIVAENIRENVNVDRVKKCLEQAGLMEKINSLKYGLDTKYDKTIWEDGIDLSGGEKQKLLLARALYKNSPIVILDEPTAALDPISEQNMYELYNGVMDSKSSIFISHRLASTRFCSHIILLENGKIIECGTHDQLLSLHGKYYELFETQAKHYREEKVDEYEHS</sequence>
<reference evidence="10 11" key="1">
    <citation type="submission" date="2016-07" db="EMBL/GenBank/DDBJ databases">
        <title>Characterization of isolates of Eisenbergiella tayi derived from blood cultures, using whole genome sequencing.</title>
        <authorList>
            <person name="Burdz T."/>
            <person name="Wiebe D."/>
            <person name="Huynh C."/>
            <person name="Bernard K."/>
        </authorList>
    </citation>
    <scope>NUCLEOTIDE SEQUENCE [LARGE SCALE GENOMIC DNA]</scope>
    <source>
        <strain evidence="10 11">NML 120489</strain>
    </source>
</reference>
<dbReference type="InterPro" id="IPR017871">
    <property type="entry name" value="ABC_transporter-like_CS"/>
</dbReference>
<feature type="transmembrane region" description="Helical" evidence="7">
    <location>
        <begin position="33"/>
        <end position="51"/>
    </location>
</feature>
<dbReference type="PANTHER" id="PTHR24221:SF654">
    <property type="entry name" value="ATP-BINDING CASSETTE SUB-FAMILY B MEMBER 6"/>
    <property type="match status" value="1"/>
</dbReference>